<gene>
    <name evidence="1" type="ORF">MECH1_V1_1343</name>
</gene>
<keyword evidence="2" id="KW-1185">Reference proteome</keyword>
<name>A0ABP1C777_9GAMM</name>
<sequence length="56" mass="5948">MTALEWQYPPRARGEIEIAIEGKGSSRSIGVLASFLTPGGKGRIAYRMAVCVPVVG</sequence>
<evidence type="ECO:0000313" key="2">
    <source>
        <dbReference type="Proteomes" id="UP001497493"/>
    </source>
</evidence>
<protein>
    <submittedName>
        <fullName evidence="1">Uncharacterized protein</fullName>
    </submittedName>
</protein>
<reference evidence="1 2" key="1">
    <citation type="submission" date="2024-04" db="EMBL/GenBank/DDBJ databases">
        <authorList>
            <person name="Cremers G."/>
        </authorList>
    </citation>
    <scope>NUCLEOTIDE SEQUENCE [LARGE SCALE GENOMIC DNA]</scope>
    <source>
        <strain evidence="1">MeCH1-AG</strain>
    </source>
</reference>
<organism evidence="1 2">
    <name type="scientific">Candidatus Methylocalor cossyra</name>
    <dbReference type="NCBI Taxonomy" id="3108543"/>
    <lineage>
        <taxon>Bacteria</taxon>
        <taxon>Pseudomonadati</taxon>
        <taxon>Pseudomonadota</taxon>
        <taxon>Gammaproteobacteria</taxon>
        <taxon>Methylococcales</taxon>
        <taxon>Methylococcaceae</taxon>
        <taxon>Candidatus Methylocalor</taxon>
    </lineage>
</organism>
<proteinExistence type="predicted"/>
<dbReference type="EMBL" id="OZ026884">
    <property type="protein sequence ID" value="CAL1240119.1"/>
    <property type="molecule type" value="Genomic_DNA"/>
</dbReference>
<evidence type="ECO:0000313" key="1">
    <source>
        <dbReference type="EMBL" id="CAL1240119.1"/>
    </source>
</evidence>
<dbReference type="Proteomes" id="UP001497493">
    <property type="component" value="Chromosome"/>
</dbReference>
<accession>A0ABP1C777</accession>